<accession>A0ABN9RBU5</accession>
<feature type="compositionally biased region" description="Low complexity" evidence="1">
    <location>
        <begin position="829"/>
        <end position="868"/>
    </location>
</feature>
<comment type="caution">
    <text evidence="2">The sequence shown here is derived from an EMBL/GenBank/DDBJ whole genome shotgun (WGS) entry which is preliminary data.</text>
</comment>
<feature type="region of interest" description="Disordered" evidence="1">
    <location>
        <begin position="825"/>
        <end position="868"/>
    </location>
</feature>
<feature type="non-terminal residue" evidence="2">
    <location>
        <position position="1"/>
    </location>
</feature>
<evidence type="ECO:0000313" key="3">
    <source>
        <dbReference type="Proteomes" id="UP001189429"/>
    </source>
</evidence>
<dbReference type="Proteomes" id="UP001189429">
    <property type="component" value="Unassembled WGS sequence"/>
</dbReference>
<organism evidence="2 3">
    <name type="scientific">Prorocentrum cordatum</name>
    <dbReference type="NCBI Taxonomy" id="2364126"/>
    <lineage>
        <taxon>Eukaryota</taxon>
        <taxon>Sar</taxon>
        <taxon>Alveolata</taxon>
        <taxon>Dinophyceae</taxon>
        <taxon>Prorocentrales</taxon>
        <taxon>Prorocentraceae</taxon>
        <taxon>Prorocentrum</taxon>
    </lineage>
</organism>
<gene>
    <name evidence="2" type="ORF">PCOR1329_LOCUS18425</name>
</gene>
<evidence type="ECO:0000313" key="2">
    <source>
        <dbReference type="EMBL" id="CAK0814947.1"/>
    </source>
</evidence>
<reference evidence="2" key="1">
    <citation type="submission" date="2023-10" db="EMBL/GenBank/DDBJ databases">
        <authorList>
            <person name="Chen Y."/>
            <person name="Shah S."/>
            <person name="Dougan E. K."/>
            <person name="Thang M."/>
            <person name="Chan C."/>
        </authorList>
    </citation>
    <scope>NUCLEOTIDE SEQUENCE [LARGE SCALE GENOMIC DNA]</scope>
</reference>
<protein>
    <submittedName>
        <fullName evidence="2">Uncharacterized protein</fullName>
    </submittedName>
</protein>
<dbReference type="EMBL" id="CAUYUJ010005783">
    <property type="protein sequence ID" value="CAK0814947.1"/>
    <property type="molecule type" value="Genomic_DNA"/>
</dbReference>
<proteinExistence type="predicted"/>
<sequence>ETAVTKHADGSIAKFSNPFIQDSCARGLPDCALLSWRVPVNFLKWMRDFHNLFQDGATYSFLELLSEIPDIEAAWATYKQKRGITARMGAGRMRDGDDDSSKSHQQLYWDFVKCNCEGKLASWRFYDIAKALVHHMKKNEDEFMELAWARLDWLEPGLTTETVVPMLRSRAAMLASGLASMESRLNLKGDVPMVMKALLMEGFEPCALLVDGQGTRAPQKDPWIFNRPTITCSRTGTGRPARRVDDLLACLKYGLDVARRDGAFAAVPAHVKLAVACRVVGIGFQLCCNTSVVVNSRTYDSWSKLREVLGDMIIQSHVVHIELAGSSESSGDPADEILRRVLAITGCDEDSAVSDDSIQSFLAGPGASSGMVEIFAAYGPAQPLTLSHEFIALQANAYEALNAAKVGDSISLDSALTVIIHCVGKVFLVEWAHFWLLVCECVAQTQSLPACAVDVFGSAEAVEALLGVCAKYVIGLLLNLCTAADAIKLEGPNMEIASQLLRNQKVVDVLTEVDVACQNSLSQWTTMWTKCIMLLSGYSGATGGLKSNEPVTELCGKVHELRPADTEKVKEAADVEATPAAGAAASEALALILAGAAESAHEIAETSLMKYSAIWGLRDPAGNAIHLFRVQKILGAKIWEAAGLPSRESIAADVSEKPTRLHAPPGCAAGKLELSFGGQVASVWGVDLFVVPGARSSLTGECPSPAWLAGVTNENEDANMQLESREVTVSIDLRDLGEIRGSTVVDLEDGVSVPPESRPQSREVLDVALSVPVLALTKDLNQSTVLKYFVDKMRRGAPAAEGADGLAGGQGPTALAVKRRLPAIKDAESGTSASAGSSSSGSRPRQQPQQSGGGISAADASSIRHLLR</sequence>
<evidence type="ECO:0000256" key="1">
    <source>
        <dbReference type="SAM" id="MobiDB-lite"/>
    </source>
</evidence>
<name>A0ABN9RBU5_9DINO</name>
<keyword evidence="3" id="KW-1185">Reference proteome</keyword>